<name>A0A1I2I6C8_9BACT</name>
<dbReference type="CDD" id="cd01520">
    <property type="entry name" value="RHOD_YbbB"/>
    <property type="match status" value="1"/>
</dbReference>
<dbReference type="InterPro" id="IPR058840">
    <property type="entry name" value="AAA_SelU"/>
</dbReference>
<dbReference type="PROSITE" id="PS50206">
    <property type="entry name" value="RHODANESE_3"/>
    <property type="match status" value="1"/>
</dbReference>
<dbReference type="PANTHER" id="PTHR30401:SF0">
    <property type="entry name" value="TRNA 2-SELENOURIDINE SYNTHASE"/>
    <property type="match status" value="1"/>
</dbReference>
<gene>
    <name evidence="3" type="ORF">SAMN04488541_102847</name>
</gene>
<dbReference type="Proteomes" id="UP000199513">
    <property type="component" value="Unassembled WGS sequence"/>
</dbReference>
<keyword evidence="1" id="KW-0711">Selenium</keyword>
<dbReference type="EMBL" id="FONY01000028">
    <property type="protein sequence ID" value="SFF36446.1"/>
    <property type="molecule type" value="Genomic_DNA"/>
</dbReference>
<dbReference type="GO" id="GO:0002098">
    <property type="term" value="P:tRNA wobble uridine modification"/>
    <property type="evidence" value="ECO:0007669"/>
    <property type="project" value="InterPro"/>
</dbReference>
<dbReference type="SMART" id="SM00450">
    <property type="entry name" value="RHOD"/>
    <property type="match status" value="1"/>
</dbReference>
<dbReference type="InterPro" id="IPR001763">
    <property type="entry name" value="Rhodanese-like_dom"/>
</dbReference>
<dbReference type="GO" id="GO:0043828">
    <property type="term" value="F:tRNA 2-selenouridine synthase activity"/>
    <property type="evidence" value="ECO:0007669"/>
    <property type="project" value="InterPro"/>
</dbReference>
<accession>A0A1I2I6C8</accession>
<dbReference type="OrthoDB" id="9808735at2"/>
<dbReference type="InterPro" id="IPR027417">
    <property type="entry name" value="P-loop_NTPase"/>
</dbReference>
<dbReference type="AlphaFoldDB" id="A0A1I2I6C8"/>
<dbReference type="PANTHER" id="PTHR30401">
    <property type="entry name" value="TRNA 2-SELENOURIDINE SYNTHASE"/>
    <property type="match status" value="1"/>
</dbReference>
<dbReference type="NCBIfam" id="TIGR03167">
    <property type="entry name" value="tRNA_sel_U_synt"/>
    <property type="match status" value="1"/>
</dbReference>
<dbReference type="InterPro" id="IPR017582">
    <property type="entry name" value="SelU"/>
</dbReference>
<evidence type="ECO:0000259" key="2">
    <source>
        <dbReference type="PROSITE" id="PS50206"/>
    </source>
</evidence>
<keyword evidence="4" id="KW-1185">Reference proteome</keyword>
<dbReference type="Gene3D" id="3.40.250.10">
    <property type="entry name" value="Rhodanese-like domain"/>
    <property type="match status" value="1"/>
</dbReference>
<reference evidence="3 4" key="1">
    <citation type="submission" date="2016-10" db="EMBL/GenBank/DDBJ databases">
        <authorList>
            <person name="de Groot N.N."/>
        </authorList>
    </citation>
    <scope>NUCLEOTIDE SEQUENCE [LARGE SCALE GENOMIC DNA]</scope>
    <source>
        <strain>GEY</strain>
        <strain evidence="4">DSM 9560</strain>
    </source>
</reference>
<protein>
    <submittedName>
        <fullName evidence="3">tRNA 2-selenouridine synthase</fullName>
    </submittedName>
</protein>
<dbReference type="InterPro" id="IPR016130">
    <property type="entry name" value="Tyr_Pase_AS"/>
</dbReference>
<proteinExistence type="predicted"/>
<dbReference type="NCBIfam" id="NF008750">
    <property type="entry name" value="PRK11784.1-2"/>
    <property type="match status" value="1"/>
</dbReference>
<organism evidence="3 4">
    <name type="scientific">Thermoflexibacter ruber</name>
    <dbReference type="NCBI Taxonomy" id="1003"/>
    <lineage>
        <taxon>Bacteria</taxon>
        <taxon>Pseudomonadati</taxon>
        <taxon>Bacteroidota</taxon>
        <taxon>Cytophagia</taxon>
        <taxon>Cytophagales</taxon>
        <taxon>Thermoflexibacteraceae</taxon>
        <taxon>Thermoflexibacter</taxon>
    </lineage>
</organism>
<dbReference type="SUPFAM" id="SSF52821">
    <property type="entry name" value="Rhodanese/Cell cycle control phosphatase"/>
    <property type="match status" value="1"/>
</dbReference>
<evidence type="ECO:0000313" key="3">
    <source>
        <dbReference type="EMBL" id="SFF36446.1"/>
    </source>
</evidence>
<dbReference type="SUPFAM" id="SSF52540">
    <property type="entry name" value="P-loop containing nucleoside triphosphate hydrolases"/>
    <property type="match status" value="1"/>
</dbReference>
<dbReference type="Pfam" id="PF00581">
    <property type="entry name" value="Rhodanese"/>
    <property type="match status" value="1"/>
</dbReference>
<dbReference type="InterPro" id="IPR036873">
    <property type="entry name" value="Rhodanese-like_dom_sf"/>
</dbReference>
<dbReference type="PROSITE" id="PS00383">
    <property type="entry name" value="TYR_PHOSPHATASE_1"/>
    <property type="match status" value="1"/>
</dbReference>
<evidence type="ECO:0000313" key="4">
    <source>
        <dbReference type="Proteomes" id="UP000199513"/>
    </source>
</evidence>
<feature type="domain" description="Rhodanese" evidence="2">
    <location>
        <begin position="13"/>
        <end position="134"/>
    </location>
</feature>
<dbReference type="RefSeq" id="WP_091548161.1">
    <property type="nucleotide sequence ID" value="NZ_FONY01000028.1"/>
</dbReference>
<dbReference type="Pfam" id="PF26341">
    <property type="entry name" value="AAA_SelU"/>
    <property type="match status" value="1"/>
</dbReference>
<sequence length="349" mass="39629">MAKVLNISDFIDKVETIPVIDVRSPKEFAQGHIPTAVNIPIFTNEERAVVGTLYKQKGREEAIMKGLEIVGTKLADFARTAKQLTKDKKILVHCWRGGMRSGSMAWLFDTAGMQTFTLEKGYKNYRRYVLSFFEKKFDMLIVGGMTGSGKTDILKEIIKKGQKGIDLEGLAHHKGSAFGSIGQAEQPTTEQFENDLQYLLYQILKDCPLAKIWLEDESSHIGKVYLPKPFWEQMQDSNLIYIQLPKNLRIQRLVREYTHCDRALLESAILKIRKRLGFDKAGDALKALEIGDFAKVADITLVYYDKAYTYDISRRKPSSIYYLPVSEDNPEKTAQEAIDLAKSKGILND</sequence>
<evidence type="ECO:0000256" key="1">
    <source>
        <dbReference type="ARBA" id="ARBA00023266"/>
    </source>
</evidence>
<dbReference type="STRING" id="1003.SAMN04488541_102847"/>